<dbReference type="PANTHER" id="PTHR20852:SF43">
    <property type="entry name" value="GLUTAMINE SYNTHETASE"/>
    <property type="match status" value="1"/>
</dbReference>
<feature type="domain" description="GS catalytic" evidence="13">
    <location>
        <begin position="113"/>
        <end position="384"/>
    </location>
</feature>
<dbReference type="InterPro" id="IPR008147">
    <property type="entry name" value="Gln_synt_N"/>
</dbReference>
<dbReference type="Gene3D" id="3.10.20.70">
    <property type="entry name" value="Glutamine synthetase, N-terminal domain"/>
    <property type="match status" value="1"/>
</dbReference>
<evidence type="ECO:0000256" key="8">
    <source>
        <dbReference type="ARBA" id="ARBA00022840"/>
    </source>
</evidence>
<dbReference type="GO" id="GO:0004356">
    <property type="term" value="F:glutamine synthetase activity"/>
    <property type="evidence" value="ECO:0007669"/>
    <property type="project" value="UniProtKB-EC"/>
</dbReference>
<evidence type="ECO:0000256" key="11">
    <source>
        <dbReference type="RuleBase" id="RU004356"/>
    </source>
</evidence>
<dbReference type="PROSITE" id="PS51987">
    <property type="entry name" value="GS_CATALYTIC"/>
    <property type="match status" value="1"/>
</dbReference>
<reference evidence="14" key="2">
    <citation type="submission" date="2017-04" db="EMBL/GenBank/DDBJ databases">
        <title>Venomic assessment of a copperhead snake (Agkistrodon contortrix) produced by parthenogenesis.</title>
        <authorList>
            <person name="Calvete J.J."/>
            <person name="Casewell N."/>
            <person name="Wuster W."/>
            <person name="Rokyta D.R."/>
            <person name="Storey D."/>
            <person name="Smith C.S."/>
            <person name="Schuett G.W."/>
            <person name="Booth W."/>
        </authorList>
    </citation>
    <scope>NUCLEOTIDE SEQUENCE</scope>
    <source>
        <strain evidence="14">KW1091</strain>
        <tissue evidence="14">Venom gland</tissue>
    </source>
</reference>
<keyword evidence="5" id="KW-0963">Cytoplasm</keyword>
<evidence type="ECO:0000256" key="4">
    <source>
        <dbReference type="ARBA" id="ARBA00021364"/>
    </source>
</evidence>
<dbReference type="AlphaFoldDB" id="A0A1W7RH48"/>
<dbReference type="InterPro" id="IPR014746">
    <property type="entry name" value="Gln_synth/guanido_kin_cat_dom"/>
</dbReference>
<organism evidence="14">
    <name type="scientific">Agkistrodon contortrix contortrix</name>
    <name type="common">Southern copperhead</name>
    <dbReference type="NCBI Taxonomy" id="8713"/>
    <lineage>
        <taxon>Eukaryota</taxon>
        <taxon>Metazoa</taxon>
        <taxon>Chordata</taxon>
        <taxon>Craniata</taxon>
        <taxon>Vertebrata</taxon>
        <taxon>Euteleostomi</taxon>
        <taxon>Lepidosauria</taxon>
        <taxon>Squamata</taxon>
        <taxon>Bifurcata</taxon>
        <taxon>Unidentata</taxon>
        <taxon>Episquamata</taxon>
        <taxon>Toxicofera</taxon>
        <taxon>Serpentes</taxon>
        <taxon>Colubroidea</taxon>
        <taxon>Viperidae</taxon>
        <taxon>Crotalinae</taxon>
        <taxon>Agkistrodon</taxon>
    </lineage>
</organism>
<comment type="subcellular location">
    <subcellularLocation>
        <location evidence="1">Cytoplasm</location>
    </subcellularLocation>
</comment>
<accession>A0A1W7RH48</accession>
<dbReference type="GO" id="GO:0006542">
    <property type="term" value="P:glutamine biosynthetic process"/>
    <property type="evidence" value="ECO:0007669"/>
    <property type="project" value="InterPro"/>
</dbReference>
<keyword evidence="6 11" id="KW-0436">Ligase</keyword>
<evidence type="ECO:0000256" key="3">
    <source>
        <dbReference type="ARBA" id="ARBA00012937"/>
    </source>
</evidence>
<dbReference type="FunFam" id="3.10.20.70:FF:000004">
    <property type="entry name" value="Glutamine synthetase"/>
    <property type="match status" value="1"/>
</dbReference>
<dbReference type="Pfam" id="PF03951">
    <property type="entry name" value="Gln-synt_N"/>
    <property type="match status" value="1"/>
</dbReference>
<evidence type="ECO:0000256" key="1">
    <source>
        <dbReference type="ARBA" id="ARBA00004496"/>
    </source>
</evidence>
<proteinExistence type="inferred from homology"/>
<dbReference type="GO" id="GO:0005524">
    <property type="term" value="F:ATP binding"/>
    <property type="evidence" value="ECO:0007669"/>
    <property type="project" value="UniProtKB-KW"/>
</dbReference>
<sequence length="384" mass="43040">MSVSHSSKLNKGVRDQYMKLPQGKKVLATYIWIDGTGEGLRSKTKTMNQEPSCIEELSEWNFDGSSTGQSEGSNSDMFLIPVKMFRDPFTLDPNKLVLCEVLKYNRKPAETNFRSTCKQVMELVKESQPWFGMEQEYTLLGMDGRPYGWPENGFPGPQGPYYCGVGANKVYGRDIVEAHYKACMYAGVDICGTNAEVMPSQWEFQVGPCVGIEMGDHLWMARYILHRVCEDFGIVATLDPKPMTGNWNGAGCHTNVSTNETRQKGGIKCIETAIERLSKRHQYHIRMYDPRGGQDNTRRLTGQHETSSITEFSAGVANRGASIRIPRQVGQDGCGYFEDRRPSANCDPYAVTEAIMRTVLLGETGDGPVEYTDETRLQRATLKD</sequence>
<keyword evidence="8 11" id="KW-0067">ATP-binding</keyword>
<evidence type="ECO:0000256" key="6">
    <source>
        <dbReference type="ARBA" id="ARBA00022598"/>
    </source>
</evidence>
<dbReference type="EMBL" id="GDAY02000952">
    <property type="protein sequence ID" value="JAV50475.1"/>
    <property type="molecule type" value="Transcribed_RNA"/>
</dbReference>
<dbReference type="InterPro" id="IPR008146">
    <property type="entry name" value="Gln_synth_cat_dom"/>
</dbReference>
<reference evidence="14" key="1">
    <citation type="journal article" date="2015" name="G3 (Bethesda)">
        <title>Post-transcriptional mechanisms contribute little to phenotypic variation in snake venoms.</title>
        <authorList>
            <person name="Rokyta D.R."/>
            <person name="Margres M.J."/>
            <person name="Calvin K."/>
        </authorList>
    </citation>
    <scope>NUCLEOTIDE SEQUENCE</scope>
    <source>
        <strain evidence="14">KW1091</strain>
        <tissue evidence="14">Venom gland</tissue>
    </source>
</reference>
<dbReference type="SUPFAM" id="SSF55931">
    <property type="entry name" value="Glutamine synthetase/guanido kinase"/>
    <property type="match status" value="1"/>
</dbReference>
<name>A0A1W7RH48_AGKCO</name>
<comment type="catalytic activity">
    <reaction evidence="11">
        <text>L-glutamate + NH4(+) + ATP = L-glutamine + ADP + phosphate + H(+)</text>
        <dbReference type="Rhea" id="RHEA:16169"/>
        <dbReference type="ChEBI" id="CHEBI:15378"/>
        <dbReference type="ChEBI" id="CHEBI:28938"/>
        <dbReference type="ChEBI" id="CHEBI:29985"/>
        <dbReference type="ChEBI" id="CHEBI:30616"/>
        <dbReference type="ChEBI" id="CHEBI:43474"/>
        <dbReference type="ChEBI" id="CHEBI:58359"/>
        <dbReference type="ChEBI" id="CHEBI:456216"/>
        <dbReference type="EC" id="6.3.1.2"/>
    </reaction>
</comment>
<evidence type="ECO:0000256" key="2">
    <source>
        <dbReference type="ARBA" id="ARBA00009897"/>
    </source>
</evidence>
<evidence type="ECO:0000259" key="13">
    <source>
        <dbReference type="PROSITE" id="PS51987"/>
    </source>
</evidence>
<evidence type="ECO:0000256" key="10">
    <source>
        <dbReference type="RuleBase" id="RU000384"/>
    </source>
</evidence>
<dbReference type="FunFam" id="3.30.590.10:FF:000011">
    <property type="entry name" value="Glutamine synthetase"/>
    <property type="match status" value="1"/>
</dbReference>
<dbReference type="EC" id="6.3.1.2" evidence="3 11"/>
<protein>
    <recommendedName>
        <fullName evidence="4 11">Glutamine synthetase</fullName>
        <ecNumber evidence="3 11">6.3.1.2</ecNumber>
    </recommendedName>
</protein>
<keyword evidence="7 11" id="KW-0547">Nucleotide-binding</keyword>
<dbReference type="PANTHER" id="PTHR20852">
    <property type="entry name" value="GLUTAMINE SYNTHETASE"/>
    <property type="match status" value="1"/>
</dbReference>
<dbReference type="Gene3D" id="3.30.590.10">
    <property type="entry name" value="Glutamine synthetase/guanido kinase, catalytic domain"/>
    <property type="match status" value="1"/>
</dbReference>
<dbReference type="PROSITE" id="PS51986">
    <property type="entry name" value="GS_BETA_GRASP"/>
    <property type="match status" value="1"/>
</dbReference>
<dbReference type="InterPro" id="IPR027303">
    <property type="entry name" value="Gln_synth_gly_rich_site"/>
</dbReference>
<dbReference type="SMART" id="SM01230">
    <property type="entry name" value="Gln-synt_C"/>
    <property type="match status" value="1"/>
</dbReference>
<feature type="domain" description="GS beta-grasp" evidence="12">
    <location>
        <begin position="26"/>
        <end position="106"/>
    </location>
</feature>
<evidence type="ECO:0000259" key="12">
    <source>
        <dbReference type="PROSITE" id="PS51986"/>
    </source>
</evidence>
<dbReference type="InterPro" id="IPR036651">
    <property type="entry name" value="Gln_synt_N_sf"/>
</dbReference>
<dbReference type="PROSITE" id="PS00181">
    <property type="entry name" value="GLNA_ATP"/>
    <property type="match status" value="1"/>
</dbReference>
<dbReference type="InterPro" id="IPR050292">
    <property type="entry name" value="Glutamine_Synthetase"/>
</dbReference>
<evidence type="ECO:0000256" key="7">
    <source>
        <dbReference type="ARBA" id="ARBA00022741"/>
    </source>
</evidence>
<comment type="similarity">
    <text evidence="2 9 10">Belongs to the glutamine synthetase family.</text>
</comment>
<dbReference type="PROSITE" id="PS00180">
    <property type="entry name" value="GLNA_1"/>
    <property type="match status" value="1"/>
</dbReference>
<dbReference type="Pfam" id="PF00120">
    <property type="entry name" value="Gln-synt_C"/>
    <property type="match status" value="1"/>
</dbReference>
<dbReference type="GO" id="GO:0005737">
    <property type="term" value="C:cytoplasm"/>
    <property type="evidence" value="ECO:0007669"/>
    <property type="project" value="UniProtKB-SubCell"/>
</dbReference>
<evidence type="ECO:0000256" key="9">
    <source>
        <dbReference type="PROSITE-ProRule" id="PRU01330"/>
    </source>
</evidence>
<dbReference type="SUPFAM" id="SSF54368">
    <property type="entry name" value="Glutamine synthetase, N-terminal domain"/>
    <property type="match status" value="1"/>
</dbReference>
<evidence type="ECO:0000256" key="5">
    <source>
        <dbReference type="ARBA" id="ARBA00022490"/>
    </source>
</evidence>
<evidence type="ECO:0000313" key="14">
    <source>
        <dbReference type="EMBL" id="JAV50475.1"/>
    </source>
</evidence>
<dbReference type="InterPro" id="IPR027302">
    <property type="entry name" value="Gln_synth_N_conserv_site"/>
</dbReference>